<keyword evidence="6" id="KW-1185">Reference proteome</keyword>
<reference evidence="5 6" key="1">
    <citation type="submission" date="2016-10" db="EMBL/GenBank/DDBJ databases">
        <authorList>
            <person name="de Groot N.N."/>
        </authorList>
    </citation>
    <scope>NUCLEOTIDE SEQUENCE [LARGE SCALE GENOMIC DNA]</scope>
    <source>
        <strain evidence="5 6">Calf135</strain>
    </source>
</reference>
<dbReference type="STRING" id="215200.SAMN05216454_105101"/>
<evidence type="ECO:0000259" key="4">
    <source>
        <dbReference type="PROSITE" id="PS51186"/>
    </source>
</evidence>
<comment type="function">
    <text evidence="3">Acetylates the N-terminal alanine of ribosomal protein bS18.</text>
</comment>
<evidence type="ECO:0000313" key="5">
    <source>
        <dbReference type="EMBL" id="SEN54214.1"/>
    </source>
</evidence>
<keyword evidence="1 5" id="KW-0808">Transferase</keyword>
<evidence type="ECO:0000256" key="3">
    <source>
        <dbReference type="RuleBase" id="RU363094"/>
    </source>
</evidence>
<dbReference type="GO" id="GO:0005737">
    <property type="term" value="C:cytoplasm"/>
    <property type="evidence" value="ECO:0007669"/>
    <property type="project" value="UniProtKB-SubCell"/>
</dbReference>
<evidence type="ECO:0000256" key="2">
    <source>
        <dbReference type="ARBA" id="ARBA00023315"/>
    </source>
</evidence>
<comment type="similarity">
    <text evidence="3">Belongs to the acetyltransferase family. RimI subfamily.</text>
</comment>
<keyword evidence="3" id="KW-0963">Cytoplasm</keyword>
<comment type="catalytic activity">
    <reaction evidence="3">
        <text>N-terminal L-alanyl-[ribosomal protein bS18] + acetyl-CoA = N-terminal N(alpha)-acetyl-L-alanyl-[ribosomal protein bS18] + CoA + H(+)</text>
        <dbReference type="Rhea" id="RHEA:43756"/>
        <dbReference type="Rhea" id="RHEA-COMP:10676"/>
        <dbReference type="Rhea" id="RHEA-COMP:10677"/>
        <dbReference type="ChEBI" id="CHEBI:15378"/>
        <dbReference type="ChEBI" id="CHEBI:57287"/>
        <dbReference type="ChEBI" id="CHEBI:57288"/>
        <dbReference type="ChEBI" id="CHEBI:64718"/>
        <dbReference type="ChEBI" id="CHEBI:83683"/>
        <dbReference type="EC" id="2.3.1.266"/>
    </reaction>
</comment>
<evidence type="ECO:0000256" key="1">
    <source>
        <dbReference type="ARBA" id="ARBA00022679"/>
    </source>
</evidence>
<dbReference type="EC" id="2.3.1.266" evidence="3"/>
<dbReference type="OrthoDB" id="9794566at2"/>
<dbReference type="EMBL" id="FODF01000005">
    <property type="protein sequence ID" value="SEN54214.1"/>
    <property type="molecule type" value="Genomic_DNA"/>
</dbReference>
<dbReference type="SUPFAM" id="SSF55729">
    <property type="entry name" value="Acyl-CoA N-acyltransferases (Nat)"/>
    <property type="match status" value="1"/>
</dbReference>
<dbReference type="Pfam" id="PF00583">
    <property type="entry name" value="Acetyltransf_1"/>
    <property type="match status" value="1"/>
</dbReference>
<dbReference type="RefSeq" id="WP_091975164.1">
    <property type="nucleotide sequence ID" value="NZ_FODF01000005.1"/>
</dbReference>
<dbReference type="CDD" id="cd04301">
    <property type="entry name" value="NAT_SF"/>
    <property type="match status" value="1"/>
</dbReference>
<dbReference type="Proteomes" id="UP000199512">
    <property type="component" value="Unassembled WGS sequence"/>
</dbReference>
<comment type="subcellular location">
    <subcellularLocation>
        <location evidence="3">Cytoplasm</location>
    </subcellularLocation>
</comment>
<dbReference type="GO" id="GO:0008999">
    <property type="term" value="F:protein-N-terminal-alanine acetyltransferase activity"/>
    <property type="evidence" value="ECO:0007669"/>
    <property type="project" value="UniProtKB-EC"/>
</dbReference>
<dbReference type="AlphaFoldDB" id="A0A1H8HE20"/>
<dbReference type="PANTHER" id="PTHR42919:SF8">
    <property type="entry name" value="N-ALPHA-ACETYLTRANSFERASE 50"/>
    <property type="match status" value="1"/>
</dbReference>
<sequence length="149" mass="17280">MKCRSMKMEDVEAVHEVEVSAFPGPWSLSSFKSEMKNKLAKYIVAEDEDGKIVGYIGVWYIIDEAHINNVAVHKDYRGRQIGSILMEHLIESCLENSINSITLEVRKSNEVAQNLYRKYGFKPSGIRKEYYSDNREDAIIMWKQIEEVK</sequence>
<keyword evidence="5" id="KW-0689">Ribosomal protein</keyword>
<gene>
    <name evidence="5" type="ORF">SAMN05216454_105101</name>
</gene>
<keyword evidence="2" id="KW-0012">Acyltransferase</keyword>
<dbReference type="Gene3D" id="3.40.630.30">
    <property type="match status" value="1"/>
</dbReference>
<accession>A0A1H8HE20</accession>
<dbReference type="InterPro" id="IPR016181">
    <property type="entry name" value="Acyl_CoA_acyltransferase"/>
</dbReference>
<name>A0A1H8HE20_9FIRM</name>
<protein>
    <recommendedName>
        <fullName evidence="3">[Ribosomal protein bS18]-alanine N-acetyltransferase</fullName>
        <ecNumber evidence="3">2.3.1.266</ecNumber>
    </recommendedName>
</protein>
<dbReference type="PANTHER" id="PTHR42919">
    <property type="entry name" value="N-ALPHA-ACETYLTRANSFERASE"/>
    <property type="match status" value="1"/>
</dbReference>
<dbReference type="NCBIfam" id="TIGR01575">
    <property type="entry name" value="rimI"/>
    <property type="match status" value="1"/>
</dbReference>
<dbReference type="PROSITE" id="PS51186">
    <property type="entry name" value="GNAT"/>
    <property type="match status" value="1"/>
</dbReference>
<keyword evidence="5" id="KW-0687">Ribonucleoprotein</keyword>
<dbReference type="GO" id="GO:0005840">
    <property type="term" value="C:ribosome"/>
    <property type="evidence" value="ECO:0007669"/>
    <property type="project" value="UniProtKB-KW"/>
</dbReference>
<organism evidence="5 6">
    <name type="scientific">Peptostreptococcus russellii</name>
    <dbReference type="NCBI Taxonomy" id="215200"/>
    <lineage>
        <taxon>Bacteria</taxon>
        <taxon>Bacillati</taxon>
        <taxon>Bacillota</taxon>
        <taxon>Clostridia</taxon>
        <taxon>Peptostreptococcales</taxon>
        <taxon>Peptostreptococcaceae</taxon>
        <taxon>Peptostreptococcus</taxon>
    </lineage>
</organism>
<feature type="domain" description="N-acetyltransferase" evidence="4">
    <location>
        <begin position="1"/>
        <end position="146"/>
    </location>
</feature>
<evidence type="ECO:0000313" key="6">
    <source>
        <dbReference type="Proteomes" id="UP000199512"/>
    </source>
</evidence>
<dbReference type="InterPro" id="IPR006464">
    <property type="entry name" value="AcTrfase_RimI/Ard1"/>
</dbReference>
<proteinExistence type="inferred from homology"/>
<dbReference type="InterPro" id="IPR000182">
    <property type="entry name" value="GNAT_dom"/>
</dbReference>
<dbReference type="InterPro" id="IPR051556">
    <property type="entry name" value="N-term/lysine_N-AcTrnsfr"/>
</dbReference>